<protein>
    <recommendedName>
        <fullName evidence="1">F-box domain-containing protein</fullName>
    </recommendedName>
</protein>
<dbReference type="CDD" id="cd09917">
    <property type="entry name" value="F-box_SF"/>
    <property type="match status" value="1"/>
</dbReference>
<dbReference type="SUPFAM" id="SSF81383">
    <property type="entry name" value="F-box domain"/>
    <property type="match status" value="1"/>
</dbReference>
<dbReference type="Proteomes" id="UP000669133">
    <property type="component" value="Unassembled WGS sequence"/>
</dbReference>
<organism evidence="2 3">
    <name type="scientific">Candida metapsilosis</name>
    <dbReference type="NCBI Taxonomy" id="273372"/>
    <lineage>
        <taxon>Eukaryota</taxon>
        <taxon>Fungi</taxon>
        <taxon>Dikarya</taxon>
        <taxon>Ascomycota</taxon>
        <taxon>Saccharomycotina</taxon>
        <taxon>Pichiomycetes</taxon>
        <taxon>Debaryomycetaceae</taxon>
        <taxon>Candida/Lodderomyces clade</taxon>
        <taxon>Candida</taxon>
    </lineage>
</organism>
<proteinExistence type="predicted"/>
<evidence type="ECO:0000313" key="2">
    <source>
        <dbReference type="EMBL" id="KAG5420941.1"/>
    </source>
</evidence>
<dbReference type="InterPro" id="IPR032675">
    <property type="entry name" value="LRR_dom_sf"/>
</dbReference>
<gene>
    <name evidence="2" type="ORF">I9W82_000031</name>
</gene>
<dbReference type="GeneID" id="93648660"/>
<evidence type="ECO:0000313" key="3">
    <source>
        <dbReference type="Proteomes" id="UP000669133"/>
    </source>
</evidence>
<dbReference type="InterPro" id="IPR036047">
    <property type="entry name" value="F-box-like_dom_sf"/>
</dbReference>
<comment type="caution">
    <text evidence="2">The sequence shown here is derived from an EMBL/GenBank/DDBJ whole genome shotgun (WGS) entry which is preliminary data.</text>
</comment>
<name>A0A8H7ZIY2_9ASCO</name>
<dbReference type="Pfam" id="PF12937">
    <property type="entry name" value="F-box-like"/>
    <property type="match status" value="1"/>
</dbReference>
<keyword evidence="3" id="KW-1185">Reference proteome</keyword>
<dbReference type="OrthoDB" id="4024240at2759"/>
<dbReference type="AlphaFoldDB" id="A0A8H7ZIY2"/>
<dbReference type="SUPFAM" id="SSF52047">
    <property type="entry name" value="RNI-like"/>
    <property type="match status" value="1"/>
</dbReference>
<dbReference type="PROSITE" id="PS50181">
    <property type="entry name" value="FBOX"/>
    <property type="match status" value="1"/>
</dbReference>
<evidence type="ECO:0000259" key="1">
    <source>
        <dbReference type="PROSITE" id="PS50181"/>
    </source>
</evidence>
<accession>A0A8H7ZIY2</accession>
<dbReference type="RefSeq" id="XP_067550057.1">
    <property type="nucleotide sequence ID" value="XM_067692028.1"/>
</dbReference>
<dbReference type="Gene3D" id="3.80.10.10">
    <property type="entry name" value="Ribonuclease Inhibitor"/>
    <property type="match status" value="1"/>
</dbReference>
<reference evidence="2 3" key="1">
    <citation type="submission" date="2020-12" db="EMBL/GenBank/DDBJ databases">
        <title>Effect of drift, selection, and recombination on the evolution of hybrid genomes in Candida yeast pathogens.</title>
        <authorList>
            <person name="Mixao V."/>
            <person name="Ksiezopolska E."/>
            <person name="Saus E."/>
            <person name="Boekhout T."/>
            <person name="Gacser A."/>
            <person name="Gabaldon T."/>
        </authorList>
    </citation>
    <scope>NUCLEOTIDE SEQUENCE [LARGE SCALE GENOMIC DNA]</scope>
    <source>
        <strain evidence="2 3">BP57</strain>
    </source>
</reference>
<sequence length="545" mass="62908">MDFDALNSPIGYSKVPLRYNNIPSEQNSDRGSQLREDQPFNFDFFNSPIEIIERVFDYLSQFEILSLCRTCSDLYELCSPRLFHHIVIDPKFNIFAHEYQTAGRTYINSSYNLKRFLRRITDKSAQGSIISSILCKSLPEGFDFHQFRDHFIHLFSCLNHVQSLTWLDKHFELELLYVLPQKDLITTLILNLESCCVEDLGMDQISKLNFPNLVNFQIKPVRVARDLSPIVDGLLVNSNDEIRVSDRLRVLSFDIQGSRRPIMEIIFRQSRLGRLSNLTSLSINDILLTQEEIHLLFTYVDLSKLEFFQMKRASILEYDSGTDSFEEDSELESFHEESESGPFLLRIATKFERLCHLSLQIDEHPDKVVIDEFISILPQLTSLDIVSTTGRPVELAQAIAKHHNLTKLSSEVYEFNEDIMDSELSDPPFEFYSFLSSLNLTSLRINNTSNMRGLVHLISSQKQLRFLEIIGAKAGGAPNLGLGMVHPTVFDEWFKVQHVVLFYLNINPTIEYIRVNDCIFECKPDKTVNPRDGLGDWFDENVKVC</sequence>
<feature type="domain" description="F-box" evidence="1">
    <location>
        <begin position="41"/>
        <end position="86"/>
    </location>
</feature>
<dbReference type="InterPro" id="IPR001810">
    <property type="entry name" value="F-box_dom"/>
</dbReference>
<dbReference type="EMBL" id="JAEOAQ010000001">
    <property type="protein sequence ID" value="KAG5420941.1"/>
    <property type="molecule type" value="Genomic_DNA"/>
</dbReference>